<dbReference type="HOGENOM" id="CLU_3161175_0_0_1"/>
<gene>
    <name evidence="1" type="ORF">F443_11979</name>
</gene>
<dbReference type="Proteomes" id="UP000018721">
    <property type="component" value="Unassembled WGS sequence"/>
</dbReference>
<sequence>MDEFHTSKPYSGCHERLLSARLMMEDRGSLQLSSGDCETKIVIGKTIA</sequence>
<dbReference type="EMBL" id="ANIZ01002036">
    <property type="protein sequence ID" value="ETI42984.1"/>
    <property type="molecule type" value="Genomic_DNA"/>
</dbReference>
<accession>V9EUQ2</accession>
<protein>
    <submittedName>
        <fullName evidence="1">Uncharacterized protein</fullName>
    </submittedName>
</protein>
<reference evidence="1 2" key="1">
    <citation type="submission" date="2013-11" db="EMBL/GenBank/DDBJ databases">
        <title>The Genome Sequence of Phytophthora parasitica P1569.</title>
        <authorList>
            <consortium name="The Broad Institute Genomics Platform"/>
            <person name="Russ C."/>
            <person name="Tyler B."/>
            <person name="Panabieres F."/>
            <person name="Shan W."/>
            <person name="Tripathy S."/>
            <person name="Grunwald N."/>
            <person name="Machado M."/>
            <person name="Johnson C.S."/>
            <person name="Arredondo F."/>
            <person name="Hong C."/>
            <person name="Coffey M."/>
            <person name="Young S.K."/>
            <person name="Zeng Q."/>
            <person name="Gargeya S."/>
            <person name="Fitzgerald M."/>
            <person name="Abouelleil A."/>
            <person name="Alvarado L."/>
            <person name="Chapman S.B."/>
            <person name="Gainer-Dewar J."/>
            <person name="Goldberg J."/>
            <person name="Griggs A."/>
            <person name="Gujja S."/>
            <person name="Hansen M."/>
            <person name="Howarth C."/>
            <person name="Imamovic A."/>
            <person name="Ireland A."/>
            <person name="Larimer J."/>
            <person name="McCowan C."/>
            <person name="Murphy C."/>
            <person name="Pearson M."/>
            <person name="Poon T.W."/>
            <person name="Priest M."/>
            <person name="Roberts A."/>
            <person name="Saif S."/>
            <person name="Shea T."/>
            <person name="Sykes S."/>
            <person name="Wortman J."/>
            <person name="Nusbaum C."/>
            <person name="Birren B."/>
        </authorList>
    </citation>
    <scope>NUCLEOTIDE SEQUENCE [LARGE SCALE GENOMIC DNA]</scope>
    <source>
        <strain evidence="1 2">P1569</strain>
    </source>
</reference>
<proteinExistence type="predicted"/>
<keyword evidence="2" id="KW-1185">Reference proteome</keyword>
<organism evidence="1 2">
    <name type="scientific">Phytophthora nicotianae P1569</name>
    <dbReference type="NCBI Taxonomy" id="1317065"/>
    <lineage>
        <taxon>Eukaryota</taxon>
        <taxon>Sar</taxon>
        <taxon>Stramenopiles</taxon>
        <taxon>Oomycota</taxon>
        <taxon>Peronosporomycetes</taxon>
        <taxon>Peronosporales</taxon>
        <taxon>Peronosporaceae</taxon>
        <taxon>Phytophthora</taxon>
    </lineage>
</organism>
<evidence type="ECO:0000313" key="2">
    <source>
        <dbReference type="Proteomes" id="UP000018721"/>
    </source>
</evidence>
<dbReference type="AlphaFoldDB" id="V9EUQ2"/>
<name>V9EUQ2_PHYNI</name>
<comment type="caution">
    <text evidence="1">The sequence shown here is derived from an EMBL/GenBank/DDBJ whole genome shotgun (WGS) entry which is preliminary data.</text>
</comment>
<evidence type="ECO:0000313" key="1">
    <source>
        <dbReference type="EMBL" id="ETI42984.1"/>
    </source>
</evidence>